<evidence type="ECO:0000256" key="5">
    <source>
        <dbReference type="ARBA" id="ARBA00023136"/>
    </source>
</evidence>
<dbReference type="EMBL" id="JANPWB010000005">
    <property type="protein sequence ID" value="KAJ1183194.1"/>
    <property type="molecule type" value="Genomic_DNA"/>
</dbReference>
<evidence type="ECO:0000256" key="4">
    <source>
        <dbReference type="ARBA" id="ARBA00022859"/>
    </source>
</evidence>
<dbReference type="PROSITE" id="PS50835">
    <property type="entry name" value="IG_LIKE"/>
    <property type="match status" value="1"/>
</dbReference>
<keyword evidence="4" id="KW-0391">Immunity</keyword>
<feature type="signal peptide" evidence="8">
    <location>
        <begin position="1"/>
        <end position="18"/>
    </location>
</feature>
<evidence type="ECO:0000256" key="7">
    <source>
        <dbReference type="ARBA" id="ARBA00023180"/>
    </source>
</evidence>
<keyword evidence="2" id="KW-1003">Cell membrane</keyword>
<dbReference type="GO" id="GO:0009617">
    <property type="term" value="P:response to bacterium"/>
    <property type="evidence" value="ECO:0007669"/>
    <property type="project" value="TreeGrafter"/>
</dbReference>
<keyword evidence="5" id="KW-0472">Membrane</keyword>
<dbReference type="InterPro" id="IPR007110">
    <property type="entry name" value="Ig-like_dom"/>
</dbReference>
<evidence type="ECO:0000256" key="8">
    <source>
        <dbReference type="SAM" id="SignalP"/>
    </source>
</evidence>
<evidence type="ECO:0000313" key="10">
    <source>
        <dbReference type="EMBL" id="KAJ1183194.1"/>
    </source>
</evidence>
<comment type="caution">
    <text evidence="10">The sequence shown here is derived from an EMBL/GenBank/DDBJ whole genome shotgun (WGS) entry which is preliminary data.</text>
</comment>
<evidence type="ECO:0000256" key="1">
    <source>
        <dbReference type="ARBA" id="ARBA00004236"/>
    </source>
</evidence>
<protein>
    <recommendedName>
        <fullName evidence="9">Ig-like domain-containing protein</fullName>
    </recommendedName>
</protein>
<dbReference type="GO" id="GO:0002376">
    <property type="term" value="P:immune system process"/>
    <property type="evidence" value="ECO:0007669"/>
    <property type="project" value="UniProtKB-KW"/>
</dbReference>
<evidence type="ECO:0000259" key="9">
    <source>
        <dbReference type="PROSITE" id="PS50835"/>
    </source>
</evidence>
<keyword evidence="11" id="KW-1185">Reference proteome</keyword>
<dbReference type="PANTHER" id="PTHR19433">
    <property type="entry name" value="T-CELL RECEPTOR ALPHA CHAIN V REGION-RELATED"/>
    <property type="match status" value="1"/>
</dbReference>
<keyword evidence="3 8" id="KW-0732">Signal</keyword>
<gene>
    <name evidence="10" type="ORF">NDU88_000019</name>
</gene>
<name>A0AAV7U489_PLEWA</name>
<accession>A0AAV7U489</accession>
<evidence type="ECO:0000256" key="6">
    <source>
        <dbReference type="ARBA" id="ARBA00023157"/>
    </source>
</evidence>
<dbReference type="InterPro" id="IPR052051">
    <property type="entry name" value="TCR_complex_component"/>
</dbReference>
<dbReference type="InterPro" id="IPR003599">
    <property type="entry name" value="Ig_sub"/>
</dbReference>
<comment type="subcellular location">
    <subcellularLocation>
        <location evidence="1">Cell membrane</location>
    </subcellularLocation>
</comment>
<feature type="chain" id="PRO_5043630800" description="Ig-like domain-containing protein" evidence="8">
    <location>
        <begin position="19"/>
        <end position="275"/>
    </location>
</feature>
<dbReference type="SMART" id="SM00409">
    <property type="entry name" value="IG"/>
    <property type="match status" value="1"/>
</dbReference>
<dbReference type="InterPro" id="IPR013783">
    <property type="entry name" value="Ig-like_fold"/>
</dbReference>
<dbReference type="InterPro" id="IPR013106">
    <property type="entry name" value="Ig_V-set"/>
</dbReference>
<dbReference type="Proteomes" id="UP001066276">
    <property type="component" value="Chromosome 3_1"/>
</dbReference>
<evidence type="ECO:0000313" key="11">
    <source>
        <dbReference type="Proteomes" id="UP001066276"/>
    </source>
</evidence>
<dbReference type="SUPFAM" id="SSF48726">
    <property type="entry name" value="Immunoglobulin"/>
    <property type="match status" value="1"/>
</dbReference>
<evidence type="ECO:0000256" key="3">
    <source>
        <dbReference type="ARBA" id="ARBA00022729"/>
    </source>
</evidence>
<dbReference type="Pfam" id="PF07686">
    <property type="entry name" value="V-set"/>
    <property type="match status" value="1"/>
</dbReference>
<keyword evidence="6" id="KW-1015">Disulfide bond</keyword>
<sequence>MGSLRLFTGLFLLGVAVGDSVFQSPSALQITEGQEGSIACNFTTSDASPDAFWYRKHQDRPPHKILHVTRYKEHDHSADGGLSAAMDWDRRQVRLQVSQTSLEDDGAVYYCALRPTKILFGAGTRLTVLPVLPDSPPSVYLLKPASVGEDQAGSACLITDFSPNDQVKVFIDNKEGQRPPTLVQSGKRWSYGVVEWNSELTDQPVKCTAAYKDTKNYTYEGKDDVQNSCPVMSVDESFETDEKLNTLSLSVLGLKTIFMKSIAFNILMTLKLWIR</sequence>
<feature type="domain" description="Ig-like" evidence="9">
    <location>
        <begin position="19"/>
        <end position="111"/>
    </location>
</feature>
<keyword evidence="7" id="KW-0325">Glycoprotein</keyword>
<dbReference type="Gene3D" id="2.60.40.10">
    <property type="entry name" value="Immunoglobulins"/>
    <property type="match status" value="2"/>
</dbReference>
<dbReference type="GO" id="GO:0005886">
    <property type="term" value="C:plasma membrane"/>
    <property type="evidence" value="ECO:0007669"/>
    <property type="project" value="UniProtKB-SubCell"/>
</dbReference>
<evidence type="ECO:0000256" key="2">
    <source>
        <dbReference type="ARBA" id="ARBA00022475"/>
    </source>
</evidence>
<dbReference type="AlphaFoldDB" id="A0AAV7U489"/>
<proteinExistence type="predicted"/>
<reference evidence="10" key="1">
    <citation type="journal article" date="2022" name="bioRxiv">
        <title>Sequencing and chromosome-scale assembly of the giantPleurodeles waltlgenome.</title>
        <authorList>
            <person name="Brown T."/>
            <person name="Elewa A."/>
            <person name="Iarovenko S."/>
            <person name="Subramanian E."/>
            <person name="Araus A.J."/>
            <person name="Petzold A."/>
            <person name="Susuki M."/>
            <person name="Suzuki K.-i.T."/>
            <person name="Hayashi T."/>
            <person name="Toyoda A."/>
            <person name="Oliveira C."/>
            <person name="Osipova E."/>
            <person name="Leigh N.D."/>
            <person name="Simon A."/>
            <person name="Yun M.H."/>
        </authorList>
    </citation>
    <scope>NUCLEOTIDE SEQUENCE</scope>
    <source>
        <strain evidence="10">20211129_DDA</strain>
        <tissue evidence="10">Liver</tissue>
    </source>
</reference>
<dbReference type="InterPro" id="IPR036179">
    <property type="entry name" value="Ig-like_dom_sf"/>
</dbReference>
<organism evidence="10 11">
    <name type="scientific">Pleurodeles waltl</name>
    <name type="common">Iberian ribbed newt</name>
    <dbReference type="NCBI Taxonomy" id="8319"/>
    <lineage>
        <taxon>Eukaryota</taxon>
        <taxon>Metazoa</taxon>
        <taxon>Chordata</taxon>
        <taxon>Craniata</taxon>
        <taxon>Vertebrata</taxon>
        <taxon>Euteleostomi</taxon>
        <taxon>Amphibia</taxon>
        <taxon>Batrachia</taxon>
        <taxon>Caudata</taxon>
        <taxon>Salamandroidea</taxon>
        <taxon>Salamandridae</taxon>
        <taxon>Pleurodelinae</taxon>
        <taxon>Pleurodeles</taxon>
    </lineage>
</organism>